<accession>A0A0A7A6E2</accession>
<organism evidence="2">
    <name type="scientific">Ahnfeltia plicata</name>
    <dbReference type="NCBI Taxonomy" id="28023"/>
    <lineage>
        <taxon>Eukaryota</taxon>
        <taxon>Rhodophyta</taxon>
        <taxon>Florideophyceae</taxon>
        <taxon>Ahnfeltiophycidae</taxon>
        <taxon>Ahnfeltiales</taxon>
        <taxon>Ahnfeltiaceae</taxon>
        <taxon>Ahnfeltia</taxon>
    </lineage>
</organism>
<dbReference type="GO" id="GO:0008270">
    <property type="term" value="F:zinc ion binding"/>
    <property type="evidence" value="ECO:0007669"/>
    <property type="project" value="InterPro"/>
</dbReference>
<dbReference type="PANTHER" id="PTHR34047">
    <property type="entry name" value="NUCLEAR INTRON MATURASE 1, MITOCHONDRIAL-RELATED"/>
    <property type="match status" value="1"/>
</dbReference>
<dbReference type="GO" id="GO:0004519">
    <property type="term" value="F:endonuclease activity"/>
    <property type="evidence" value="ECO:0007669"/>
    <property type="project" value="InterPro"/>
</dbReference>
<dbReference type="PANTHER" id="PTHR34047:SF8">
    <property type="entry name" value="PROTEIN YKFC"/>
    <property type="match status" value="1"/>
</dbReference>
<feature type="domain" description="Reverse transcriptase" evidence="1">
    <location>
        <begin position="51"/>
        <end position="314"/>
    </location>
</feature>
<dbReference type="Pfam" id="PF08388">
    <property type="entry name" value="GIIM"/>
    <property type="match status" value="1"/>
</dbReference>
<gene>
    <name evidence="2" type="ORF">Ahnf.plic.mt.02</name>
</gene>
<protein>
    <recommendedName>
        <fullName evidence="1">Reverse transcriptase domain-containing protein</fullName>
    </recommendedName>
</protein>
<dbReference type="CDD" id="cd01651">
    <property type="entry name" value="RT_G2_intron"/>
    <property type="match status" value="1"/>
</dbReference>
<dbReference type="InterPro" id="IPR025960">
    <property type="entry name" value="RVT_N"/>
</dbReference>
<dbReference type="Gene3D" id="1.10.30.50">
    <property type="match status" value="1"/>
</dbReference>
<name>A0A0A7A6E2_9FLOR</name>
<dbReference type="InterPro" id="IPR043502">
    <property type="entry name" value="DNA/RNA_pol_sf"/>
</dbReference>
<dbReference type="Pfam" id="PF13655">
    <property type="entry name" value="RVT_N"/>
    <property type="match status" value="1"/>
</dbReference>
<dbReference type="GO" id="GO:0003676">
    <property type="term" value="F:nucleic acid binding"/>
    <property type="evidence" value="ECO:0007669"/>
    <property type="project" value="InterPro"/>
</dbReference>
<sequence length="552" mass="63309">MIWKDIDWKSKQIWLTKLQLKIFKLSKEEDMIAVFKLQKQLVNHENAKLLAIRKITQDNLGKRTAGVDGISKLTPAARLELLKEIRIGNQTDEIRRITILKSNGKERHLGIPTIRDRIKQCLLKFALEPQYEAVFELNSYGFRPGRNANDARKAIVKCLQRTPKFILDADIKGCFDEISHSSLLRKINTFSLFRDQIKVWLKAGILINFHNSKTEILPESGTPQGGVISPLLANIALHGMEKLIRKRGVYIVRYADDFLVLCNEKLDLIEAKQKIELFLSELNLELSKDKTRIIHSGLIHNNVKPGVNFLGFNFINWKVGIHRSAKDSHGNFTGWKGQCQPSVDSIRNHTLFLKDTIKKFSGLSQLVLISKLAPIISGWTRYFSVCNATKTFSFCSMRTYNLLQKWSKKKSKSSKNVSSHWISTQTSNWVFGFKDKNEDIVKLYRHDQTNIVSTTKVKGSSSPYDGRIVYWSKKLSSNNKYGSLLKTLLKVKGPRCEKCKLYFTDSCIIEMDHIVPKNLGGSSNWDNLRLLHGHCHDEVHSKYFESKVRTKS</sequence>
<dbReference type="PROSITE" id="PS50878">
    <property type="entry name" value="RT_POL"/>
    <property type="match status" value="1"/>
</dbReference>
<reference evidence="2" key="1">
    <citation type="submission" date="2013-09" db="EMBL/GenBank/DDBJ databases">
        <title>Complete mitochondrion genomes reveal florideophycean red algal diversity.</title>
        <authorList>
            <person name="Yang E.C."/>
            <person name="Kim K.M."/>
            <person name="Kim S.Y."/>
            <person name="Yoon H.S."/>
        </authorList>
    </citation>
    <scope>NUCLEOTIDE SEQUENCE</scope>
</reference>
<dbReference type="SUPFAM" id="SSF56672">
    <property type="entry name" value="DNA/RNA polymerases"/>
    <property type="match status" value="1"/>
</dbReference>
<dbReference type="EMBL" id="KF649303">
    <property type="protein sequence ID" value="AHB62101.1"/>
    <property type="molecule type" value="Genomic_DNA"/>
</dbReference>
<dbReference type="InterPro" id="IPR003615">
    <property type="entry name" value="HNH_nuc"/>
</dbReference>
<dbReference type="AlphaFoldDB" id="A0A0A7A6E2"/>
<dbReference type="Pfam" id="PF01844">
    <property type="entry name" value="HNH"/>
    <property type="match status" value="1"/>
</dbReference>
<dbReference type="CDD" id="cd00085">
    <property type="entry name" value="HNHc"/>
    <property type="match status" value="1"/>
</dbReference>
<dbReference type="GeneID" id="22834597"/>
<evidence type="ECO:0000313" key="2">
    <source>
        <dbReference type="EMBL" id="AHB62101.1"/>
    </source>
</evidence>
<dbReference type="RefSeq" id="YP_009114038.1">
    <property type="nucleotide sequence ID" value="NC_026054.1"/>
</dbReference>
<dbReference type="SMART" id="SM00507">
    <property type="entry name" value="HNHc"/>
    <property type="match status" value="1"/>
</dbReference>
<evidence type="ECO:0000259" key="1">
    <source>
        <dbReference type="PROSITE" id="PS50878"/>
    </source>
</evidence>
<proteinExistence type="predicted"/>
<dbReference type="InterPro" id="IPR002711">
    <property type="entry name" value="HNH"/>
</dbReference>
<dbReference type="InterPro" id="IPR000477">
    <property type="entry name" value="RT_dom"/>
</dbReference>
<keyword evidence="2" id="KW-0496">Mitochondrion</keyword>
<dbReference type="Pfam" id="PF00078">
    <property type="entry name" value="RVT_1"/>
    <property type="match status" value="1"/>
</dbReference>
<dbReference type="InterPro" id="IPR051083">
    <property type="entry name" value="GrpII_Intron_Splice-Mob/Def"/>
</dbReference>
<geneLocation type="mitochondrion" evidence="2"/>
<dbReference type="InterPro" id="IPR013597">
    <property type="entry name" value="Mat_intron_G2"/>
</dbReference>